<proteinExistence type="predicted"/>
<dbReference type="InterPro" id="IPR052552">
    <property type="entry name" value="YeaO-like"/>
</dbReference>
<dbReference type="Proteomes" id="UP001596091">
    <property type="component" value="Unassembled WGS sequence"/>
</dbReference>
<evidence type="ECO:0000313" key="2">
    <source>
        <dbReference type="Proteomes" id="UP001596091"/>
    </source>
</evidence>
<evidence type="ECO:0000313" key="1">
    <source>
        <dbReference type="EMBL" id="MFC5863030.1"/>
    </source>
</evidence>
<gene>
    <name evidence="1" type="ORF">ACFPT7_12055</name>
</gene>
<reference evidence="2" key="1">
    <citation type="journal article" date="2019" name="Int. J. Syst. Evol. Microbiol.">
        <title>The Global Catalogue of Microorganisms (GCM) 10K type strain sequencing project: providing services to taxonomists for standard genome sequencing and annotation.</title>
        <authorList>
            <consortium name="The Broad Institute Genomics Platform"/>
            <consortium name="The Broad Institute Genome Sequencing Center for Infectious Disease"/>
            <person name="Wu L."/>
            <person name="Ma J."/>
        </authorList>
    </citation>
    <scope>NUCLEOTIDE SEQUENCE [LARGE SCALE GENOMIC DNA]</scope>
    <source>
        <strain evidence="2">JCM 4087</strain>
    </source>
</reference>
<accession>A0ABW1EFW9</accession>
<name>A0ABW1EFW9_9BACT</name>
<dbReference type="RefSeq" id="WP_263339316.1">
    <property type="nucleotide sequence ID" value="NZ_JAGSYH010000005.1"/>
</dbReference>
<protein>
    <submittedName>
        <fullName evidence="1">DUF488 domain-containing protein</fullName>
    </submittedName>
</protein>
<comment type="caution">
    <text evidence="1">The sequence shown here is derived from an EMBL/GenBank/DDBJ whole genome shotgun (WGS) entry which is preliminary data.</text>
</comment>
<sequence length="115" mass="13642">MTVNIKRVYSEPDKDDGTRILVDRLWPRGLTKEKAKVDLWLKEVAPSNELRKWFGHDPEKWPRFEKRYRDELKQHSEQIALLKEKIAHGPVTLLYGAKDQEHNEAIVLQKLLQSR</sequence>
<dbReference type="EMBL" id="JBHSPH010000003">
    <property type="protein sequence ID" value="MFC5863030.1"/>
    <property type="molecule type" value="Genomic_DNA"/>
</dbReference>
<dbReference type="PANTHER" id="PTHR36849">
    <property type="entry name" value="CYTOPLASMIC PROTEIN-RELATED"/>
    <property type="match status" value="1"/>
</dbReference>
<keyword evidence="2" id="KW-1185">Reference proteome</keyword>
<dbReference type="PANTHER" id="PTHR36849:SF1">
    <property type="entry name" value="CYTOPLASMIC PROTEIN"/>
    <property type="match status" value="1"/>
</dbReference>
<organism evidence="1 2">
    <name type="scientific">Acidicapsa dinghuensis</name>
    <dbReference type="NCBI Taxonomy" id="2218256"/>
    <lineage>
        <taxon>Bacteria</taxon>
        <taxon>Pseudomonadati</taxon>
        <taxon>Acidobacteriota</taxon>
        <taxon>Terriglobia</taxon>
        <taxon>Terriglobales</taxon>
        <taxon>Acidobacteriaceae</taxon>
        <taxon>Acidicapsa</taxon>
    </lineage>
</organism>
<dbReference type="Pfam" id="PF22752">
    <property type="entry name" value="DUF488-N3i"/>
    <property type="match status" value="1"/>
</dbReference>